<evidence type="ECO:0000256" key="4">
    <source>
        <dbReference type="ARBA" id="ARBA00023136"/>
    </source>
</evidence>
<dbReference type="GO" id="GO:0016020">
    <property type="term" value="C:membrane"/>
    <property type="evidence" value="ECO:0007669"/>
    <property type="project" value="UniProtKB-SubCell"/>
</dbReference>
<feature type="transmembrane region" description="Helical" evidence="7">
    <location>
        <begin position="110"/>
        <end position="131"/>
    </location>
</feature>
<comment type="caution">
    <text evidence="9">The sequence shown here is derived from an EMBL/GenBank/DDBJ whole genome shotgun (WGS) entry which is preliminary data.</text>
</comment>
<keyword evidence="10" id="KW-1185">Reference proteome</keyword>
<feature type="region of interest" description="Disordered" evidence="6">
    <location>
        <begin position="332"/>
        <end position="353"/>
    </location>
</feature>
<evidence type="ECO:0000256" key="3">
    <source>
        <dbReference type="ARBA" id="ARBA00022989"/>
    </source>
</evidence>
<evidence type="ECO:0000313" key="10">
    <source>
        <dbReference type="Proteomes" id="UP000266234"/>
    </source>
</evidence>
<evidence type="ECO:0000256" key="1">
    <source>
        <dbReference type="ARBA" id="ARBA00004141"/>
    </source>
</evidence>
<dbReference type="Proteomes" id="UP000266234">
    <property type="component" value="Unassembled WGS sequence"/>
</dbReference>
<dbReference type="PANTHER" id="PTHR33048:SF19">
    <property type="entry name" value="MEMBRANE PROTEIN PTH11-LIKE, PUTATIVE (AFU_ORTHOLOGUE AFUA_1G14080)-RELATED"/>
    <property type="match status" value="1"/>
</dbReference>
<reference evidence="9 10" key="1">
    <citation type="journal article" date="2018" name="PLoS Pathog.">
        <title>Evolution of structural diversity of trichothecenes, a family of toxins produced by plant pathogenic and entomopathogenic fungi.</title>
        <authorList>
            <person name="Proctor R.H."/>
            <person name="McCormick S.P."/>
            <person name="Kim H.S."/>
            <person name="Cardoza R.E."/>
            <person name="Stanley A.M."/>
            <person name="Lindo L."/>
            <person name="Kelly A."/>
            <person name="Brown D.W."/>
            <person name="Lee T."/>
            <person name="Vaughan M.M."/>
            <person name="Alexander N.J."/>
            <person name="Busman M."/>
            <person name="Gutierrez S."/>
        </authorList>
    </citation>
    <scope>NUCLEOTIDE SEQUENCE [LARGE SCALE GENOMIC DNA]</scope>
    <source>
        <strain evidence="9 10">NRRL 20695</strain>
    </source>
</reference>
<feature type="transmembrane region" description="Helical" evidence="7">
    <location>
        <begin position="193"/>
        <end position="214"/>
    </location>
</feature>
<sequence length="360" mass="40871">MASSPDAALTLSSTSVCAALIIARCIYRLIFRCHIHTTCHRRWRIDDFYMTIAILPLIGRAVCILYSFYLNPNHTYDPATQAEADTWGIGVQDLDAERELSHKLLIPARIFYALFLWCLKLGLLAFYSRFIHVFRWGKIVTDALWWLIIVTFVAVLITILAECRPISLMWALNRDASNIDLTEVACNRAVGNLILMAVCNIILNVALIILPFPMLRHLRLDLKEKLQLGFLFSVGAVLVAITILRLPLILNQSVSQRSRSMVRYLVKAIMDVFFNMLFKWASIEILCACIVANTPFYYALVKDLQRQHDDRPERSPSNATNPSDYYDLQSLPSSAGLPIRTPPTISPDTSKNSVKYCENV</sequence>
<feature type="domain" description="Rhodopsin" evidence="8">
    <location>
        <begin position="32"/>
        <end position="301"/>
    </location>
</feature>
<evidence type="ECO:0000256" key="2">
    <source>
        <dbReference type="ARBA" id="ARBA00022692"/>
    </source>
</evidence>
<dbReference type="PANTHER" id="PTHR33048">
    <property type="entry name" value="PTH11-LIKE INTEGRAL MEMBRANE PROTEIN (AFU_ORTHOLOGUE AFUA_5G11245)"/>
    <property type="match status" value="1"/>
</dbReference>
<feature type="transmembrane region" description="Helical" evidence="7">
    <location>
        <begin position="6"/>
        <end position="27"/>
    </location>
</feature>
<dbReference type="AlphaFoldDB" id="A0A395SXE4"/>
<keyword evidence="2 7" id="KW-0812">Transmembrane</keyword>
<evidence type="ECO:0000256" key="6">
    <source>
        <dbReference type="SAM" id="MobiDB-lite"/>
    </source>
</evidence>
<keyword evidence="4 7" id="KW-0472">Membrane</keyword>
<feature type="transmembrane region" description="Helical" evidence="7">
    <location>
        <begin position="280"/>
        <end position="301"/>
    </location>
</feature>
<gene>
    <name evidence="9" type="ORF">FLONG3_4666</name>
</gene>
<comment type="similarity">
    <text evidence="5">Belongs to the SAT4 family.</text>
</comment>
<comment type="subcellular location">
    <subcellularLocation>
        <location evidence="1">Membrane</location>
        <topology evidence="1">Multi-pass membrane protein</topology>
    </subcellularLocation>
</comment>
<evidence type="ECO:0000259" key="8">
    <source>
        <dbReference type="Pfam" id="PF20684"/>
    </source>
</evidence>
<protein>
    <recommendedName>
        <fullName evidence="8">Rhodopsin domain-containing protein</fullName>
    </recommendedName>
</protein>
<dbReference type="EMBL" id="PXOG01000100">
    <property type="protein sequence ID" value="RGP77151.1"/>
    <property type="molecule type" value="Genomic_DNA"/>
</dbReference>
<feature type="transmembrane region" description="Helical" evidence="7">
    <location>
        <begin position="143"/>
        <end position="161"/>
    </location>
</feature>
<dbReference type="InterPro" id="IPR052337">
    <property type="entry name" value="SAT4-like"/>
</dbReference>
<feature type="transmembrane region" description="Helical" evidence="7">
    <location>
        <begin position="226"/>
        <end position="250"/>
    </location>
</feature>
<evidence type="ECO:0000256" key="5">
    <source>
        <dbReference type="ARBA" id="ARBA00038359"/>
    </source>
</evidence>
<organism evidence="9 10">
    <name type="scientific">Fusarium longipes</name>
    <dbReference type="NCBI Taxonomy" id="694270"/>
    <lineage>
        <taxon>Eukaryota</taxon>
        <taxon>Fungi</taxon>
        <taxon>Dikarya</taxon>
        <taxon>Ascomycota</taxon>
        <taxon>Pezizomycotina</taxon>
        <taxon>Sordariomycetes</taxon>
        <taxon>Hypocreomycetidae</taxon>
        <taxon>Hypocreales</taxon>
        <taxon>Nectriaceae</taxon>
        <taxon>Fusarium</taxon>
    </lineage>
</organism>
<dbReference type="InterPro" id="IPR049326">
    <property type="entry name" value="Rhodopsin_dom_fungi"/>
</dbReference>
<evidence type="ECO:0000256" key="7">
    <source>
        <dbReference type="SAM" id="Phobius"/>
    </source>
</evidence>
<evidence type="ECO:0000313" key="9">
    <source>
        <dbReference type="EMBL" id="RGP77151.1"/>
    </source>
</evidence>
<accession>A0A395SXE4</accession>
<keyword evidence="3 7" id="KW-1133">Transmembrane helix</keyword>
<proteinExistence type="inferred from homology"/>
<dbReference type="Pfam" id="PF20684">
    <property type="entry name" value="Fung_rhodopsin"/>
    <property type="match status" value="1"/>
</dbReference>
<dbReference type="OrthoDB" id="2988756at2759"/>
<name>A0A395SXE4_9HYPO</name>
<feature type="transmembrane region" description="Helical" evidence="7">
    <location>
        <begin position="48"/>
        <end position="69"/>
    </location>
</feature>